<evidence type="ECO:0000256" key="1">
    <source>
        <dbReference type="SAM" id="MobiDB-lite"/>
    </source>
</evidence>
<sequence length="403" mass="41560">MIFRPFSFLIGVSALSSIAAAIPHLQNRQIKYPFQCQAQCDRTDTEILACGGDKGCLCNDLLLGQSNICFSCIATDKPELTEDLQVLLNQVTASCEASGFSVKPQVLSTNSTTNPSGTGGSDDNPFSGIPNPSPKTELKCKLPCDQFQTQVSVCQTEGEGDAASCICSQDSTVKLATCFNCVAMQEKNSTITSALQDGMDKLAQQCTAANLPITPITISEDPAANPPTSGNGAALNFDTLPDTTARSEIKCRLRCAQLVDLVTCTTATCQCTQRNADLLGACFNCVSTTEKNATVTTGLQGSIAGFIDNCDKVNATITIAALSGSDGSPSNSSTSTSTSASSSATSSSVSQSSVGSATTSTSSTETPAASSLSGNAGNSAISLRGTFCTSILGVWVGMLVMFT</sequence>
<keyword evidence="4" id="KW-1185">Reference proteome</keyword>
<protein>
    <submittedName>
        <fullName evidence="3">Uncharacterized protein</fullName>
    </submittedName>
</protein>
<reference evidence="3 4" key="1">
    <citation type="submission" date="2024-01" db="EMBL/GenBank/DDBJ databases">
        <title>A draft genome for a cacao thread blight-causing isolate of Paramarasmius palmivorus.</title>
        <authorList>
            <person name="Baruah I.K."/>
            <person name="Bukari Y."/>
            <person name="Amoako-Attah I."/>
            <person name="Meinhardt L.W."/>
            <person name="Bailey B.A."/>
            <person name="Cohen S.P."/>
        </authorList>
    </citation>
    <scope>NUCLEOTIDE SEQUENCE [LARGE SCALE GENOMIC DNA]</scope>
    <source>
        <strain evidence="3 4">GH-12</strain>
    </source>
</reference>
<feature type="signal peptide" evidence="2">
    <location>
        <begin position="1"/>
        <end position="21"/>
    </location>
</feature>
<name>A0AAW0D2G7_9AGAR</name>
<accession>A0AAW0D2G7</accession>
<proteinExistence type="predicted"/>
<evidence type="ECO:0000313" key="4">
    <source>
        <dbReference type="Proteomes" id="UP001383192"/>
    </source>
</evidence>
<keyword evidence="2" id="KW-0732">Signal</keyword>
<evidence type="ECO:0000313" key="3">
    <source>
        <dbReference type="EMBL" id="KAK7045830.1"/>
    </source>
</evidence>
<feature type="chain" id="PRO_5043788140" evidence="2">
    <location>
        <begin position="22"/>
        <end position="403"/>
    </location>
</feature>
<dbReference type="EMBL" id="JAYKXP010000023">
    <property type="protein sequence ID" value="KAK7045830.1"/>
    <property type="molecule type" value="Genomic_DNA"/>
</dbReference>
<dbReference type="AlphaFoldDB" id="A0AAW0D2G7"/>
<dbReference type="Proteomes" id="UP001383192">
    <property type="component" value="Unassembled WGS sequence"/>
</dbReference>
<feature type="region of interest" description="Disordered" evidence="1">
    <location>
        <begin position="324"/>
        <end position="374"/>
    </location>
</feature>
<evidence type="ECO:0000256" key="2">
    <source>
        <dbReference type="SAM" id="SignalP"/>
    </source>
</evidence>
<comment type="caution">
    <text evidence="3">The sequence shown here is derived from an EMBL/GenBank/DDBJ whole genome shotgun (WGS) entry which is preliminary data.</text>
</comment>
<feature type="region of interest" description="Disordered" evidence="1">
    <location>
        <begin position="106"/>
        <end position="132"/>
    </location>
</feature>
<gene>
    <name evidence="3" type="ORF">VNI00_007241</name>
</gene>
<organism evidence="3 4">
    <name type="scientific">Paramarasmius palmivorus</name>
    <dbReference type="NCBI Taxonomy" id="297713"/>
    <lineage>
        <taxon>Eukaryota</taxon>
        <taxon>Fungi</taxon>
        <taxon>Dikarya</taxon>
        <taxon>Basidiomycota</taxon>
        <taxon>Agaricomycotina</taxon>
        <taxon>Agaricomycetes</taxon>
        <taxon>Agaricomycetidae</taxon>
        <taxon>Agaricales</taxon>
        <taxon>Marasmiineae</taxon>
        <taxon>Marasmiaceae</taxon>
        <taxon>Paramarasmius</taxon>
    </lineage>
</organism>